<evidence type="ECO:0000256" key="1">
    <source>
        <dbReference type="SAM" id="Phobius"/>
    </source>
</evidence>
<feature type="transmembrane region" description="Helical" evidence="1">
    <location>
        <begin position="47"/>
        <end position="67"/>
    </location>
</feature>
<name>A0A7S9SV48_9VIRU</name>
<feature type="transmembrane region" description="Helical" evidence="1">
    <location>
        <begin position="79"/>
        <end position="104"/>
    </location>
</feature>
<protein>
    <submittedName>
        <fullName evidence="2">Uncharacterized protein</fullName>
    </submittedName>
</protein>
<accession>A0A7S9SV48</accession>
<keyword evidence="1" id="KW-1133">Transmembrane helix</keyword>
<keyword evidence="1" id="KW-0472">Membrane</keyword>
<organism evidence="2">
    <name type="scientific">Virus NIOZ-UU159</name>
    <dbReference type="NCBI Taxonomy" id="2763270"/>
    <lineage>
        <taxon>Viruses</taxon>
    </lineage>
</organism>
<reference evidence="2" key="1">
    <citation type="submission" date="2020-08" db="EMBL/GenBank/DDBJ databases">
        <title>Bridging the membrane lipid divide: bacteria of the FCB group superphylum have the potential to synthesize archaeal ether lipids.</title>
        <authorList>
            <person name="Villanueva L."/>
            <person name="von Meijenfeldt F.A.B."/>
            <person name="Westbye A.B."/>
            <person name="Yadav S."/>
            <person name="Hopmans E.C."/>
            <person name="Dutilh B.E."/>
            <person name="Sinninghe Damste J.S."/>
        </authorList>
    </citation>
    <scope>NUCLEOTIDE SEQUENCE</scope>
    <source>
        <strain evidence="2">NIOZ-UU159</strain>
    </source>
</reference>
<sequence length="381" mass="43284">MSSYKDIAWGYDEESLGLDTETKLKFIPNEKELKLFKEEKSNMYKGTWMICLVYGISAIALLGVVFLTDWGKKYVYDKFLPAVLTYVIGAIIIIIYLILSIFALQPRKIKNEFDVMPVCPDYWKLETVSKSRKDSIINNTIKYDGDGKCPSYSLEKGESCSLNVNSNNEYSIKDSTGKIDIVTKHGSELNHKCVPDPMVFGSLTEYSSMNDNLFKSKNKLYMASEFNKSTSTNEFIDQDLGGNASNTKNDGIINKAQKSRLINEAMFLYKESKQNNVNTDKRQYIDGYDASDELLKYAKLTGAYKSDWKRPGDTSENSPFGGSLFVDKTKKYEKYPLICNEVYPGLLDKLEKDGKDDLKCELSKTCGISWSKLDCYPNNIE</sequence>
<evidence type="ECO:0000313" key="2">
    <source>
        <dbReference type="EMBL" id="QPI16820.1"/>
    </source>
</evidence>
<proteinExistence type="predicted"/>
<gene>
    <name evidence="2" type="ORF">NIOZUU159_00316</name>
</gene>
<dbReference type="EMBL" id="MW030607">
    <property type="protein sequence ID" value="QPI16820.1"/>
    <property type="molecule type" value="Genomic_DNA"/>
</dbReference>
<keyword evidence="1" id="KW-0812">Transmembrane</keyword>